<reference evidence="2 3" key="1">
    <citation type="journal article" date="2020" name="Nature">
        <title>Six reference-quality genomes reveal evolution of bat adaptations.</title>
        <authorList>
            <person name="Jebb D."/>
            <person name="Huang Z."/>
            <person name="Pippel M."/>
            <person name="Hughes G.M."/>
            <person name="Lavrichenko K."/>
            <person name="Devanna P."/>
            <person name="Winkler S."/>
            <person name="Jermiin L.S."/>
            <person name="Skirmuntt E.C."/>
            <person name="Katzourakis A."/>
            <person name="Burkitt-Gray L."/>
            <person name="Ray D.A."/>
            <person name="Sullivan K.A.M."/>
            <person name="Roscito J.G."/>
            <person name="Kirilenko B.M."/>
            <person name="Davalos L.M."/>
            <person name="Corthals A.P."/>
            <person name="Power M.L."/>
            <person name="Jones G."/>
            <person name="Ransome R.D."/>
            <person name="Dechmann D.K.N."/>
            <person name="Locatelli A.G."/>
            <person name="Puechmaille S.J."/>
            <person name="Fedrigo O."/>
            <person name="Jarvis E.D."/>
            <person name="Hiller M."/>
            <person name="Vernes S.C."/>
            <person name="Myers E.W."/>
            <person name="Teeling E.C."/>
        </authorList>
    </citation>
    <scope>NUCLEOTIDE SEQUENCE [LARGE SCALE GENOMIC DNA]</scope>
    <source>
        <strain evidence="2">Bat1K_MPI-CBG_1</strain>
    </source>
</reference>
<gene>
    <name evidence="2" type="ORF">HJG60_010396</name>
</gene>
<evidence type="ECO:0000313" key="2">
    <source>
        <dbReference type="EMBL" id="KAF6120070.1"/>
    </source>
</evidence>
<evidence type="ECO:0000256" key="1">
    <source>
        <dbReference type="SAM" id="MobiDB-lite"/>
    </source>
</evidence>
<feature type="compositionally biased region" description="Polar residues" evidence="1">
    <location>
        <begin position="82"/>
        <end position="91"/>
    </location>
</feature>
<protein>
    <submittedName>
        <fullName evidence="2">Uncharacterized protein</fullName>
    </submittedName>
</protein>
<evidence type="ECO:0000313" key="3">
    <source>
        <dbReference type="Proteomes" id="UP000664940"/>
    </source>
</evidence>
<feature type="region of interest" description="Disordered" evidence="1">
    <location>
        <begin position="1"/>
        <end position="29"/>
    </location>
</feature>
<organism evidence="2 3">
    <name type="scientific">Phyllostomus discolor</name>
    <name type="common">pale spear-nosed bat</name>
    <dbReference type="NCBI Taxonomy" id="89673"/>
    <lineage>
        <taxon>Eukaryota</taxon>
        <taxon>Metazoa</taxon>
        <taxon>Chordata</taxon>
        <taxon>Craniata</taxon>
        <taxon>Vertebrata</taxon>
        <taxon>Euteleostomi</taxon>
        <taxon>Mammalia</taxon>
        <taxon>Eutheria</taxon>
        <taxon>Laurasiatheria</taxon>
        <taxon>Chiroptera</taxon>
        <taxon>Yangochiroptera</taxon>
        <taxon>Phyllostomidae</taxon>
        <taxon>Phyllostominae</taxon>
        <taxon>Phyllostomus</taxon>
    </lineage>
</organism>
<dbReference type="Proteomes" id="UP000664940">
    <property type="component" value="Unassembled WGS sequence"/>
</dbReference>
<dbReference type="EMBL" id="JABVXQ010000003">
    <property type="protein sequence ID" value="KAF6120070.1"/>
    <property type="molecule type" value="Genomic_DNA"/>
</dbReference>
<dbReference type="AlphaFoldDB" id="A0A834EGK0"/>
<name>A0A834EGK0_9CHIR</name>
<feature type="region of interest" description="Disordered" evidence="1">
    <location>
        <begin position="56"/>
        <end position="113"/>
    </location>
</feature>
<accession>A0A834EGK0</accession>
<comment type="caution">
    <text evidence="2">The sequence shown here is derived from an EMBL/GenBank/DDBJ whole genome shotgun (WGS) entry which is preliminary data.</text>
</comment>
<proteinExistence type="predicted"/>
<sequence>MPGHPEPLQNRTSRLAPVGVAPQRPARRLPAGLGGQGLIVTSQAHHCSLSTLSCQTQEARGLGDRPEQVPPLQGLPPPTPGSETKTTTCSFLPQLHAQPGPGRAGGPRGPSSYAPCSQLSVSFNVLKTLMSL</sequence>